<dbReference type="PIRSF" id="PIRSF003025">
    <property type="entry name" value="eIF5A"/>
    <property type="match status" value="1"/>
</dbReference>
<dbReference type="AlphaFoldDB" id="A0A8J4FRU6"/>
<dbReference type="GO" id="GO:0045901">
    <property type="term" value="P:positive regulation of translational elongation"/>
    <property type="evidence" value="ECO:0007669"/>
    <property type="project" value="UniProtKB-UniRule"/>
</dbReference>
<evidence type="ECO:0000313" key="8">
    <source>
        <dbReference type="Proteomes" id="UP000747110"/>
    </source>
</evidence>
<comment type="PTM">
    <text evidence="4">eIF-5A seems to be the only eukaryotic protein to have a hypusine residue which is a post-translational modification of a lysine by the addition of a butylamino group.</text>
</comment>
<evidence type="ECO:0000256" key="1">
    <source>
        <dbReference type="ARBA" id="ARBA00006016"/>
    </source>
</evidence>
<dbReference type="PANTHER" id="PTHR11673">
    <property type="entry name" value="TRANSLATION INITIATION FACTOR 5A FAMILY MEMBER"/>
    <property type="match status" value="1"/>
</dbReference>
<dbReference type="OrthoDB" id="9975114at2759"/>
<dbReference type="GO" id="GO:0003746">
    <property type="term" value="F:translation elongation factor activity"/>
    <property type="evidence" value="ECO:0007669"/>
    <property type="project" value="UniProtKB-UniRule"/>
</dbReference>
<dbReference type="InterPro" id="IPR001884">
    <property type="entry name" value="IF5A-like"/>
</dbReference>
<dbReference type="Gene3D" id="2.30.30.30">
    <property type="match status" value="1"/>
</dbReference>
<comment type="similarity">
    <text evidence="1 4">Belongs to the eIF-5A family.</text>
</comment>
<comment type="caution">
    <text evidence="6">The sequence shown here is derived from an EMBL/GenBank/DDBJ whole genome shotgun (WGS) entry which is preliminary data.</text>
</comment>
<dbReference type="NCBIfam" id="TIGR00037">
    <property type="entry name" value="eIF_5A"/>
    <property type="match status" value="1"/>
</dbReference>
<dbReference type="SUPFAM" id="SSF50104">
    <property type="entry name" value="Translation proteins SH3-like domain"/>
    <property type="match status" value="1"/>
</dbReference>
<dbReference type="Proteomes" id="UP000747110">
    <property type="component" value="Unassembled WGS sequence"/>
</dbReference>
<dbReference type="PROSITE" id="PS00302">
    <property type="entry name" value="IF5A_HYPUSINE"/>
    <property type="match status" value="1"/>
</dbReference>
<evidence type="ECO:0000256" key="3">
    <source>
        <dbReference type="ARBA" id="ARBA00023071"/>
    </source>
</evidence>
<dbReference type="InterPro" id="IPR020189">
    <property type="entry name" value="IF5A_C"/>
</dbReference>
<dbReference type="Pfam" id="PF01287">
    <property type="entry name" value="eIF-5a"/>
    <property type="match status" value="1"/>
</dbReference>
<dbReference type="GO" id="GO:0003723">
    <property type="term" value="F:RNA binding"/>
    <property type="evidence" value="ECO:0007669"/>
    <property type="project" value="InterPro"/>
</dbReference>
<dbReference type="FunFam" id="2.40.50.140:FF:000034">
    <property type="entry name" value="Eukaryotic translation initiation factor 5A"/>
    <property type="match status" value="1"/>
</dbReference>
<evidence type="ECO:0000256" key="4">
    <source>
        <dbReference type="RuleBase" id="RU362005"/>
    </source>
</evidence>
<evidence type="ECO:0000259" key="5">
    <source>
        <dbReference type="SMART" id="SM01376"/>
    </source>
</evidence>
<keyword evidence="2 4" id="KW-0648">Protein biosynthesis</keyword>
<protein>
    <recommendedName>
        <fullName evidence="4">Eukaryotic translation initiation factor 5A</fullName>
        <shortName evidence="4">eIF-5A</shortName>
    </recommendedName>
</protein>
<keyword evidence="3 4" id="KW-0385">Hypusine</keyword>
<name>A0A8J4FRU6_9CHLO</name>
<sequence>MSDHEVETFESADAGASLTYPQQAGTVRKNGYIVISGRPCKVVDVSTSKTGKHGHAKCNFVAIDIFTSKKYEEMAPSSHNVEVPNISRKEYTVIDITDEGIVSLMDEAGNTRDDLFLPKGTDEAEKLAEIIKDNWSNDKEMAVTVIKSMNEEMISSVKVINENAAK</sequence>
<dbReference type="EMBL" id="BNCQ01000033">
    <property type="protein sequence ID" value="GIM09908.1"/>
    <property type="molecule type" value="Genomic_DNA"/>
</dbReference>
<dbReference type="InterPro" id="IPR014722">
    <property type="entry name" value="Rib_uL2_dom2"/>
</dbReference>
<dbReference type="Proteomes" id="UP000722791">
    <property type="component" value="Unassembled WGS sequence"/>
</dbReference>
<gene>
    <name evidence="6" type="ORF">Vretifemale_14690</name>
    <name evidence="7" type="ORF">Vretimale_13709</name>
</gene>
<dbReference type="InterPro" id="IPR012340">
    <property type="entry name" value="NA-bd_OB-fold"/>
</dbReference>
<evidence type="ECO:0000256" key="2">
    <source>
        <dbReference type="ARBA" id="ARBA00022917"/>
    </source>
</evidence>
<proteinExistence type="inferred from homology"/>
<dbReference type="EMBL" id="BNCP01000035">
    <property type="protein sequence ID" value="GIL86315.1"/>
    <property type="molecule type" value="Genomic_DNA"/>
</dbReference>
<accession>A0A8J4FRU6</accession>
<dbReference type="InterPro" id="IPR008991">
    <property type="entry name" value="Translation_prot_SH3-like_sf"/>
</dbReference>
<dbReference type="Pfam" id="PF21485">
    <property type="entry name" value="IF5A-like_N"/>
    <property type="match status" value="1"/>
</dbReference>
<dbReference type="SUPFAM" id="SSF50249">
    <property type="entry name" value="Nucleic acid-binding proteins"/>
    <property type="match status" value="1"/>
</dbReference>
<dbReference type="InterPro" id="IPR019769">
    <property type="entry name" value="Trans_elong_IF5A_hypusine_site"/>
</dbReference>
<comment type="function">
    <text evidence="4">Translation factor that promotes translation elongation and termination, particularly upon ribosome stalling at specific amino acid sequence contexts. Binds between the exit (E) and peptidyl (P) site of the ribosome and promotes rescue of stalled ribosome: specifically required for efficient translation of polyproline-containing peptides as well as other motifs that stall the ribosome. Acts as ribosome quality control (RQC) cofactor by joining the RQC complex to facilitate peptidyl transfer during CAT tailing step.</text>
</comment>
<evidence type="ECO:0000313" key="7">
    <source>
        <dbReference type="EMBL" id="GIM09908.1"/>
    </source>
</evidence>
<keyword evidence="8" id="KW-1185">Reference proteome</keyword>
<feature type="domain" description="Translation initiation factor 5A C-terminal" evidence="5">
    <location>
        <begin position="85"/>
        <end position="158"/>
    </location>
</feature>
<dbReference type="FunFam" id="2.30.30.30:FF:000012">
    <property type="entry name" value="Eukaryotic translation initiation factor 5A"/>
    <property type="match status" value="1"/>
</dbReference>
<dbReference type="InterPro" id="IPR048670">
    <property type="entry name" value="IF5A-like_N"/>
</dbReference>
<dbReference type="SMART" id="SM01376">
    <property type="entry name" value="eIF-5a"/>
    <property type="match status" value="1"/>
</dbReference>
<dbReference type="Gene3D" id="2.40.50.140">
    <property type="entry name" value="Nucleic acid-binding proteins"/>
    <property type="match status" value="1"/>
</dbReference>
<reference evidence="6" key="1">
    <citation type="journal article" date="2021" name="Proc. Natl. Acad. Sci. U.S.A.">
        <title>Three genomes in the algal genus Volvox reveal the fate of a haploid sex-determining region after a transition to homothallism.</title>
        <authorList>
            <person name="Yamamoto K."/>
            <person name="Hamaji T."/>
            <person name="Kawai-Toyooka H."/>
            <person name="Matsuzaki R."/>
            <person name="Takahashi F."/>
            <person name="Nishimura Y."/>
            <person name="Kawachi M."/>
            <person name="Noguchi H."/>
            <person name="Minakuchi Y."/>
            <person name="Umen J.G."/>
            <person name="Toyoda A."/>
            <person name="Nozaki H."/>
        </authorList>
    </citation>
    <scope>NUCLEOTIDE SEQUENCE</scope>
    <source>
        <strain evidence="7">NIES-3785</strain>
        <strain evidence="6">NIES-3786</strain>
    </source>
</reference>
<dbReference type="GO" id="GO:0045905">
    <property type="term" value="P:positive regulation of translational termination"/>
    <property type="evidence" value="ECO:0007669"/>
    <property type="project" value="UniProtKB-UniRule"/>
</dbReference>
<dbReference type="GO" id="GO:0043022">
    <property type="term" value="F:ribosome binding"/>
    <property type="evidence" value="ECO:0007669"/>
    <property type="project" value="UniProtKB-UniRule"/>
</dbReference>
<organism evidence="6 8">
    <name type="scientific">Volvox reticuliferus</name>
    <dbReference type="NCBI Taxonomy" id="1737510"/>
    <lineage>
        <taxon>Eukaryota</taxon>
        <taxon>Viridiplantae</taxon>
        <taxon>Chlorophyta</taxon>
        <taxon>core chlorophytes</taxon>
        <taxon>Chlorophyceae</taxon>
        <taxon>CS clade</taxon>
        <taxon>Chlamydomonadales</taxon>
        <taxon>Volvocaceae</taxon>
        <taxon>Volvox</taxon>
    </lineage>
</organism>
<evidence type="ECO:0000313" key="6">
    <source>
        <dbReference type="EMBL" id="GIL86315.1"/>
    </source>
</evidence>